<accession>A0AAW1KK88</accession>
<comment type="caution">
    <text evidence="1">The sequence shown here is derived from an EMBL/GenBank/DDBJ whole genome shotgun (WGS) entry which is preliminary data.</text>
</comment>
<dbReference type="Proteomes" id="UP001458880">
    <property type="component" value="Unassembled WGS sequence"/>
</dbReference>
<proteinExistence type="predicted"/>
<dbReference type="Gene3D" id="3.30.420.10">
    <property type="entry name" value="Ribonuclease H-like superfamily/Ribonuclease H"/>
    <property type="match status" value="1"/>
</dbReference>
<keyword evidence="2" id="KW-1185">Reference proteome</keyword>
<protein>
    <submittedName>
        <fullName evidence="1">Uncharacterized protein</fullName>
    </submittedName>
</protein>
<organism evidence="1 2">
    <name type="scientific">Popillia japonica</name>
    <name type="common">Japanese beetle</name>
    <dbReference type="NCBI Taxonomy" id="7064"/>
    <lineage>
        <taxon>Eukaryota</taxon>
        <taxon>Metazoa</taxon>
        <taxon>Ecdysozoa</taxon>
        <taxon>Arthropoda</taxon>
        <taxon>Hexapoda</taxon>
        <taxon>Insecta</taxon>
        <taxon>Pterygota</taxon>
        <taxon>Neoptera</taxon>
        <taxon>Endopterygota</taxon>
        <taxon>Coleoptera</taxon>
        <taxon>Polyphaga</taxon>
        <taxon>Scarabaeiformia</taxon>
        <taxon>Scarabaeidae</taxon>
        <taxon>Rutelinae</taxon>
        <taxon>Popillia</taxon>
    </lineage>
</organism>
<reference evidence="1 2" key="1">
    <citation type="journal article" date="2024" name="BMC Genomics">
        <title>De novo assembly and annotation of Popillia japonica's genome with initial clues to its potential as an invasive pest.</title>
        <authorList>
            <person name="Cucini C."/>
            <person name="Boschi S."/>
            <person name="Funari R."/>
            <person name="Cardaioli E."/>
            <person name="Iannotti N."/>
            <person name="Marturano G."/>
            <person name="Paoli F."/>
            <person name="Bruttini M."/>
            <person name="Carapelli A."/>
            <person name="Frati F."/>
            <person name="Nardi F."/>
        </authorList>
    </citation>
    <scope>NUCLEOTIDE SEQUENCE [LARGE SCALE GENOMIC DNA]</scope>
    <source>
        <strain evidence="1">DMR45628</strain>
    </source>
</reference>
<dbReference type="AlphaFoldDB" id="A0AAW1KK88"/>
<sequence length="140" mass="16347">MLTSKHRGPNRIDIRQPAAWLLRRRRGGTTAVVDVPLAAAYNRNRDAVGALVRIQGIMDQYKYRDILQTSMLPHGNTNIPPGWMFPHHNDPKDTPRVVKKWFSDNDVDVEGLLAWPTQSWDLYPIENLWERLDREIRQHD</sequence>
<dbReference type="GO" id="GO:0003676">
    <property type="term" value="F:nucleic acid binding"/>
    <property type="evidence" value="ECO:0007669"/>
    <property type="project" value="InterPro"/>
</dbReference>
<dbReference type="InterPro" id="IPR036397">
    <property type="entry name" value="RNaseH_sf"/>
</dbReference>
<dbReference type="EMBL" id="JASPKY010000225">
    <property type="protein sequence ID" value="KAK9718770.1"/>
    <property type="molecule type" value="Genomic_DNA"/>
</dbReference>
<evidence type="ECO:0000313" key="2">
    <source>
        <dbReference type="Proteomes" id="UP001458880"/>
    </source>
</evidence>
<name>A0AAW1KK88_POPJA</name>
<evidence type="ECO:0000313" key="1">
    <source>
        <dbReference type="EMBL" id="KAK9718770.1"/>
    </source>
</evidence>
<gene>
    <name evidence="1" type="ORF">QE152_g23024</name>
</gene>